<protein>
    <submittedName>
        <fullName evidence="2">HD domain-containing protein</fullName>
    </submittedName>
</protein>
<dbReference type="Pfam" id="PF01966">
    <property type="entry name" value="HD"/>
    <property type="match status" value="1"/>
</dbReference>
<dbReference type="EMBL" id="JBHRZS010000003">
    <property type="protein sequence ID" value="MFC3878924.1"/>
    <property type="molecule type" value="Genomic_DNA"/>
</dbReference>
<dbReference type="RefSeq" id="WP_377902862.1">
    <property type="nucleotide sequence ID" value="NZ_JBHRZS010000003.1"/>
</dbReference>
<dbReference type="InterPro" id="IPR003607">
    <property type="entry name" value="HD/PDEase_dom"/>
</dbReference>
<gene>
    <name evidence="2" type="ORF">ACFOSV_01990</name>
</gene>
<organism evidence="2 3">
    <name type="scientific">Algoriphagus namhaensis</name>
    <dbReference type="NCBI Taxonomy" id="915353"/>
    <lineage>
        <taxon>Bacteria</taxon>
        <taxon>Pseudomonadati</taxon>
        <taxon>Bacteroidota</taxon>
        <taxon>Cytophagia</taxon>
        <taxon>Cytophagales</taxon>
        <taxon>Cyclobacteriaceae</taxon>
        <taxon>Algoriphagus</taxon>
    </lineage>
</organism>
<feature type="domain" description="HD" evidence="1">
    <location>
        <begin position="28"/>
        <end position="123"/>
    </location>
</feature>
<name>A0ABV8AQG7_9BACT</name>
<sequence>MNQYLSLRRRVLKRLREELPSHLTYHGIAHTSDVLHVCNQYIRRYNLSQEDRMMLKIGATVHDMGFLKSPVNHEETGANMAEQMMKEMGMSQKQVDIMRGLVMSTKIPQSPKTQLEEIICDADLDYLGRDDYPEISQRLFDELKFMGILKTPEDWKNLQINFLKSHSFHTPFAKKNREPKKQYWLNKLLNS</sequence>
<dbReference type="InterPro" id="IPR006674">
    <property type="entry name" value="HD_domain"/>
</dbReference>
<evidence type="ECO:0000313" key="3">
    <source>
        <dbReference type="Proteomes" id="UP001595805"/>
    </source>
</evidence>
<dbReference type="Gene3D" id="1.10.3210.10">
    <property type="entry name" value="Hypothetical protein af1432"/>
    <property type="match status" value="1"/>
</dbReference>
<dbReference type="SUPFAM" id="SSF109604">
    <property type="entry name" value="HD-domain/PDEase-like"/>
    <property type="match status" value="1"/>
</dbReference>
<evidence type="ECO:0000259" key="1">
    <source>
        <dbReference type="Pfam" id="PF01966"/>
    </source>
</evidence>
<evidence type="ECO:0000313" key="2">
    <source>
        <dbReference type="EMBL" id="MFC3878924.1"/>
    </source>
</evidence>
<reference evidence="3" key="1">
    <citation type="journal article" date="2019" name="Int. J. Syst. Evol. Microbiol.">
        <title>The Global Catalogue of Microorganisms (GCM) 10K type strain sequencing project: providing services to taxonomists for standard genome sequencing and annotation.</title>
        <authorList>
            <consortium name="The Broad Institute Genomics Platform"/>
            <consortium name="The Broad Institute Genome Sequencing Center for Infectious Disease"/>
            <person name="Wu L."/>
            <person name="Ma J."/>
        </authorList>
    </citation>
    <scope>NUCLEOTIDE SEQUENCE [LARGE SCALE GENOMIC DNA]</scope>
    <source>
        <strain evidence="3">CCUG 60523</strain>
    </source>
</reference>
<dbReference type="Proteomes" id="UP001595805">
    <property type="component" value="Unassembled WGS sequence"/>
</dbReference>
<dbReference type="CDD" id="cd00077">
    <property type="entry name" value="HDc"/>
    <property type="match status" value="1"/>
</dbReference>
<proteinExistence type="predicted"/>
<comment type="caution">
    <text evidence="2">The sequence shown here is derived from an EMBL/GenBank/DDBJ whole genome shotgun (WGS) entry which is preliminary data.</text>
</comment>
<accession>A0ABV8AQG7</accession>
<keyword evidence="3" id="KW-1185">Reference proteome</keyword>